<dbReference type="Proteomes" id="UP000286931">
    <property type="component" value="Unassembled WGS sequence"/>
</dbReference>
<dbReference type="EMBL" id="BIFH01000019">
    <property type="protein sequence ID" value="GCD95984.1"/>
    <property type="molecule type" value="Genomic_DNA"/>
</dbReference>
<sequence>MSNASRGRLRNLTALQAIRRTWVAGVAIVVLFAAAAPTSGAVSPPVMRSIRASDFTLAYSETSAGALAALDARTRPATFGAVLDGAPWPLTTSCPERAVALPKSVRAQRTICWGDSENGVAGDVSTSPWVPQGIAVSGEANISGSVQNHRAIIASWTRNTDNVPASETDTPAFGHNDMRLAFVNYDDENAPRFRWVLPVQVGQGGSGLTMTPTPGHGGGLAWYANFVFMTDTNGGIRVFDINRIRAVETGTNVGCSATSCTAGKHTYVMPQVAYYRDNTSLTFDSLALDRSSTPDSLVAGEYRQASDSLTTRVVRFPFTADYRLTGTASEAWQAMDVGGADTVKNLQGAQINDGRLLMGRSDDPTAGRLFRVGPDLADTPQDCPPENGVRPHFCWATGVEDMSLWYYPSQQDPSNANTGELWTHTEKEGRRVMFSVALADIS</sequence>
<dbReference type="RefSeq" id="WP_126638078.1">
    <property type="nucleotide sequence ID" value="NZ_BIFH01000019.1"/>
</dbReference>
<evidence type="ECO:0000313" key="1">
    <source>
        <dbReference type="EMBL" id="GCD95984.1"/>
    </source>
</evidence>
<evidence type="ECO:0008006" key="3">
    <source>
        <dbReference type="Google" id="ProtNLM"/>
    </source>
</evidence>
<evidence type="ECO:0000313" key="2">
    <source>
        <dbReference type="Proteomes" id="UP000286931"/>
    </source>
</evidence>
<accession>A0A401YMY6</accession>
<dbReference type="OrthoDB" id="618894at2"/>
<reference evidence="1 2" key="1">
    <citation type="submission" date="2018-12" db="EMBL/GenBank/DDBJ databases">
        <title>Draft genome sequence of Embleya hyalina NBRC 13850T.</title>
        <authorList>
            <person name="Komaki H."/>
            <person name="Hosoyama A."/>
            <person name="Kimura A."/>
            <person name="Ichikawa N."/>
            <person name="Tamura T."/>
        </authorList>
    </citation>
    <scope>NUCLEOTIDE SEQUENCE [LARGE SCALE GENOMIC DNA]</scope>
    <source>
        <strain evidence="1 2">NBRC 13850</strain>
    </source>
</reference>
<keyword evidence="2" id="KW-1185">Reference proteome</keyword>
<dbReference type="AlphaFoldDB" id="A0A401YMY6"/>
<organism evidence="1 2">
    <name type="scientific">Embleya hyalina</name>
    <dbReference type="NCBI Taxonomy" id="516124"/>
    <lineage>
        <taxon>Bacteria</taxon>
        <taxon>Bacillati</taxon>
        <taxon>Actinomycetota</taxon>
        <taxon>Actinomycetes</taxon>
        <taxon>Kitasatosporales</taxon>
        <taxon>Streptomycetaceae</taxon>
        <taxon>Embleya</taxon>
    </lineage>
</organism>
<proteinExistence type="predicted"/>
<protein>
    <recommendedName>
        <fullName evidence="3">Secreted protein</fullName>
    </recommendedName>
</protein>
<comment type="caution">
    <text evidence="1">The sequence shown here is derived from an EMBL/GenBank/DDBJ whole genome shotgun (WGS) entry which is preliminary data.</text>
</comment>
<name>A0A401YMY6_9ACTN</name>
<gene>
    <name evidence="1" type="ORF">EHYA_03668</name>
</gene>